<dbReference type="OMA" id="DRPRILW"/>
<protein>
    <recommendedName>
        <fullName evidence="1">Heterokaryon incompatibility domain-containing protein</fullName>
    </recommendedName>
</protein>
<evidence type="ECO:0000313" key="2">
    <source>
        <dbReference type="EMBL" id="KKP03396.1"/>
    </source>
</evidence>
<feature type="domain" description="Heterokaryon incompatibility" evidence="1">
    <location>
        <begin position="57"/>
        <end position="162"/>
    </location>
</feature>
<accession>A0A0F9XE92</accession>
<dbReference type="InterPro" id="IPR010730">
    <property type="entry name" value="HET"/>
</dbReference>
<dbReference type="EMBL" id="JOKZ01000111">
    <property type="protein sequence ID" value="KKP03396.1"/>
    <property type="molecule type" value="Genomic_DNA"/>
</dbReference>
<evidence type="ECO:0000313" key="3">
    <source>
        <dbReference type="Proteomes" id="UP000034112"/>
    </source>
</evidence>
<dbReference type="Pfam" id="PF06985">
    <property type="entry name" value="HET"/>
    <property type="match status" value="1"/>
</dbReference>
<name>A0A0F9XE92_TRIHA</name>
<proteinExistence type="predicted"/>
<dbReference type="PANTHER" id="PTHR24148:SF64">
    <property type="entry name" value="HETEROKARYON INCOMPATIBILITY DOMAIN-CONTAINING PROTEIN"/>
    <property type="match status" value="1"/>
</dbReference>
<organism evidence="2 3">
    <name type="scientific">Trichoderma harzianum</name>
    <name type="common">Hypocrea lixii</name>
    <dbReference type="NCBI Taxonomy" id="5544"/>
    <lineage>
        <taxon>Eukaryota</taxon>
        <taxon>Fungi</taxon>
        <taxon>Dikarya</taxon>
        <taxon>Ascomycota</taxon>
        <taxon>Pezizomycotina</taxon>
        <taxon>Sordariomycetes</taxon>
        <taxon>Hypocreomycetidae</taxon>
        <taxon>Hypocreales</taxon>
        <taxon>Hypocreaceae</taxon>
        <taxon>Trichoderma</taxon>
    </lineage>
</organism>
<reference evidence="3" key="1">
    <citation type="journal article" date="2015" name="Genome Announc.">
        <title>Draft whole-genome sequence of the biocontrol agent Trichoderma harzianum T6776.</title>
        <authorList>
            <person name="Baroncelli R."/>
            <person name="Piaggeschi G."/>
            <person name="Fiorini L."/>
            <person name="Bertolini E."/>
            <person name="Zapparata A."/>
            <person name="Pe M.E."/>
            <person name="Sarrocco S."/>
            <person name="Vannacci G."/>
        </authorList>
    </citation>
    <scope>NUCLEOTIDE SEQUENCE [LARGE SCALE GENOMIC DNA]</scope>
    <source>
        <strain evidence="3">T6776</strain>
    </source>
</reference>
<dbReference type="OrthoDB" id="2157530at2759"/>
<dbReference type="InterPro" id="IPR052895">
    <property type="entry name" value="HetReg/Transcr_Mod"/>
</dbReference>
<dbReference type="Pfam" id="PF26639">
    <property type="entry name" value="Het-6_barrel"/>
    <property type="match status" value="1"/>
</dbReference>
<dbReference type="Proteomes" id="UP000034112">
    <property type="component" value="Unassembled WGS sequence"/>
</dbReference>
<dbReference type="PANTHER" id="PTHR24148">
    <property type="entry name" value="ANKYRIN REPEAT DOMAIN-CONTAINING PROTEIN 39 HOMOLOG-RELATED"/>
    <property type="match status" value="1"/>
</dbReference>
<comment type="caution">
    <text evidence="2">The sequence shown here is derived from an EMBL/GenBank/DDBJ whole genome shotgun (WGS) entry which is preliminary data.</text>
</comment>
<dbReference type="AlphaFoldDB" id="A0A0F9XE92"/>
<sequence>MSSSQHEASLSQEYPAPSLPTSRHIRLVLLLPGSCDTTICELIMGNPLDHRSIYIKTTESGDATEFQVTSNCFSALRCLRLADRPRILWIDAVTLMSQIYSRAAEVIIYLGESDDNCDLAIEFIIEMDNPDPEATTSLSYPKSEPLLLALKNSFNRPWFSRVFLWSAVKNFQQWNASQKWLKQLPFVVTSSKTSLTESSPKKTMLNALIETRYCAATDPRDKVYGLLPLLHALDQELNLTPQYEDSVAKAYTDCAVALMTRRRFEMVLCAVQGRSNHNDLPSWVPDWSNEPRRTIMGEDDDIPHDSAWASNDVSGYSMRLTLSLPEPVLHMAGYPCGKVAKMGSVYLAGQGPFPLDEWKALSDKKPTQSSDADSDETSSTVRGFYTVICGAGFAYPLAIHQFVDGEKESAKDEQDSGWEALVRQALLERADGSPSGNSILSLRDIPFHQAGKRMFQSYKIYVQTVLQNCHSRRFFVTDTGFMGLGPEEARIGDDVYASVGAKIPFVLREVDSGSKQQEISRFRLVGECYLESRTWRELGGEPRFLDII</sequence>
<gene>
    <name evidence="2" type="ORF">THAR02_04478</name>
</gene>
<evidence type="ECO:0000259" key="1">
    <source>
        <dbReference type="Pfam" id="PF06985"/>
    </source>
</evidence>